<organism evidence="1 2">
    <name type="scientific">Cirrhinus molitorella</name>
    <name type="common">mud carp</name>
    <dbReference type="NCBI Taxonomy" id="172907"/>
    <lineage>
        <taxon>Eukaryota</taxon>
        <taxon>Metazoa</taxon>
        <taxon>Chordata</taxon>
        <taxon>Craniata</taxon>
        <taxon>Vertebrata</taxon>
        <taxon>Euteleostomi</taxon>
        <taxon>Actinopterygii</taxon>
        <taxon>Neopterygii</taxon>
        <taxon>Teleostei</taxon>
        <taxon>Ostariophysi</taxon>
        <taxon>Cypriniformes</taxon>
        <taxon>Cyprinidae</taxon>
        <taxon>Labeoninae</taxon>
        <taxon>Labeonini</taxon>
        <taxon>Cirrhinus</taxon>
    </lineage>
</organism>
<evidence type="ECO:0000313" key="2">
    <source>
        <dbReference type="Proteomes" id="UP001558613"/>
    </source>
</evidence>
<keyword evidence="2" id="KW-1185">Reference proteome</keyword>
<dbReference type="EMBL" id="JAYMGO010000008">
    <property type="protein sequence ID" value="KAL1270114.1"/>
    <property type="molecule type" value="Genomic_DNA"/>
</dbReference>
<evidence type="ECO:0008006" key="3">
    <source>
        <dbReference type="Google" id="ProtNLM"/>
    </source>
</evidence>
<evidence type="ECO:0000313" key="1">
    <source>
        <dbReference type="EMBL" id="KAL1270114.1"/>
    </source>
</evidence>
<sequence>MVISLSLSLSFSLSNSCTFHQKSRLCFFRPCSGDCWAVVWRLNAAIFRPAVNSSLSISVSPSCRCGTRALGLIKTASHPRAASRMCGAQVRVGQRQEQRPCIVPSVPRWSPTFHNGPGFP</sequence>
<gene>
    <name evidence="1" type="ORF">QQF64_032403</name>
</gene>
<accession>A0ABR3MZR9</accession>
<comment type="caution">
    <text evidence="1">The sequence shown here is derived from an EMBL/GenBank/DDBJ whole genome shotgun (WGS) entry which is preliminary data.</text>
</comment>
<dbReference type="Proteomes" id="UP001558613">
    <property type="component" value="Unassembled WGS sequence"/>
</dbReference>
<name>A0ABR3MZR9_9TELE</name>
<reference evidence="1 2" key="1">
    <citation type="submission" date="2023-09" db="EMBL/GenBank/DDBJ databases">
        <authorList>
            <person name="Wang M."/>
        </authorList>
    </citation>
    <scope>NUCLEOTIDE SEQUENCE [LARGE SCALE GENOMIC DNA]</scope>
    <source>
        <strain evidence="1">GT-2023</strain>
        <tissue evidence="1">Liver</tissue>
    </source>
</reference>
<protein>
    <recommendedName>
        <fullName evidence="3">Secreted protein</fullName>
    </recommendedName>
</protein>
<proteinExistence type="predicted"/>